<evidence type="ECO:0000313" key="2">
    <source>
        <dbReference type="Proteomes" id="UP000305948"/>
    </source>
</evidence>
<evidence type="ECO:0000313" key="1">
    <source>
        <dbReference type="EMBL" id="TFK50186.1"/>
    </source>
</evidence>
<reference evidence="1 2" key="1">
    <citation type="journal article" date="2019" name="Nat. Ecol. Evol.">
        <title>Megaphylogeny resolves global patterns of mushroom evolution.</title>
        <authorList>
            <person name="Varga T."/>
            <person name="Krizsan K."/>
            <person name="Foldi C."/>
            <person name="Dima B."/>
            <person name="Sanchez-Garcia M."/>
            <person name="Sanchez-Ramirez S."/>
            <person name="Szollosi G.J."/>
            <person name="Szarkandi J.G."/>
            <person name="Papp V."/>
            <person name="Albert L."/>
            <person name="Andreopoulos W."/>
            <person name="Angelini C."/>
            <person name="Antonin V."/>
            <person name="Barry K.W."/>
            <person name="Bougher N.L."/>
            <person name="Buchanan P."/>
            <person name="Buyck B."/>
            <person name="Bense V."/>
            <person name="Catcheside P."/>
            <person name="Chovatia M."/>
            <person name="Cooper J."/>
            <person name="Damon W."/>
            <person name="Desjardin D."/>
            <person name="Finy P."/>
            <person name="Geml J."/>
            <person name="Haridas S."/>
            <person name="Hughes K."/>
            <person name="Justo A."/>
            <person name="Karasinski D."/>
            <person name="Kautmanova I."/>
            <person name="Kiss B."/>
            <person name="Kocsube S."/>
            <person name="Kotiranta H."/>
            <person name="LaButti K.M."/>
            <person name="Lechner B.E."/>
            <person name="Liimatainen K."/>
            <person name="Lipzen A."/>
            <person name="Lukacs Z."/>
            <person name="Mihaltcheva S."/>
            <person name="Morgado L.N."/>
            <person name="Niskanen T."/>
            <person name="Noordeloos M.E."/>
            <person name="Ohm R.A."/>
            <person name="Ortiz-Santana B."/>
            <person name="Ovrebo C."/>
            <person name="Racz N."/>
            <person name="Riley R."/>
            <person name="Savchenko A."/>
            <person name="Shiryaev A."/>
            <person name="Soop K."/>
            <person name="Spirin V."/>
            <person name="Szebenyi C."/>
            <person name="Tomsovsky M."/>
            <person name="Tulloss R.E."/>
            <person name="Uehling J."/>
            <person name="Grigoriev I.V."/>
            <person name="Vagvolgyi C."/>
            <person name="Papp T."/>
            <person name="Martin F.M."/>
            <person name="Miettinen O."/>
            <person name="Hibbett D.S."/>
            <person name="Nagy L.G."/>
        </authorList>
    </citation>
    <scope>NUCLEOTIDE SEQUENCE [LARGE SCALE GENOMIC DNA]</scope>
    <source>
        <strain evidence="1 2">OMC1185</strain>
    </source>
</reference>
<organism evidence="1 2">
    <name type="scientific">Heliocybe sulcata</name>
    <dbReference type="NCBI Taxonomy" id="5364"/>
    <lineage>
        <taxon>Eukaryota</taxon>
        <taxon>Fungi</taxon>
        <taxon>Dikarya</taxon>
        <taxon>Basidiomycota</taxon>
        <taxon>Agaricomycotina</taxon>
        <taxon>Agaricomycetes</taxon>
        <taxon>Gloeophyllales</taxon>
        <taxon>Gloeophyllaceae</taxon>
        <taxon>Heliocybe</taxon>
    </lineage>
</organism>
<dbReference type="OrthoDB" id="120976at2759"/>
<keyword evidence="2" id="KW-1185">Reference proteome</keyword>
<gene>
    <name evidence="1" type="ORF">OE88DRAFT_331947</name>
</gene>
<dbReference type="Proteomes" id="UP000305948">
    <property type="component" value="Unassembled WGS sequence"/>
</dbReference>
<proteinExistence type="predicted"/>
<protein>
    <submittedName>
        <fullName evidence="1">Uncharacterized protein</fullName>
    </submittedName>
</protein>
<sequence length="229" mass="25305">MVKLNEPLEDDENPCYCPDLPAAVYLDALRSRLDGLAFSEEDLDNPSFASLLYKSAEEEGLLHLGLVGTDIYEDEDEDSSLGSLHHVPEALKHEDFLDGSLIALIKYPSVKDGHGPPGMSMKRKWQMVSDSFSDLQGPVKRERSLQIVNQSSFDVSDKVEQLVFPSKNATSEEDALGEQDDTLVDISVRLQSLEGSLGPLLATVLNSYVQTGEKMNCMVLILAKRFRAT</sequence>
<dbReference type="AlphaFoldDB" id="A0A5C3N153"/>
<dbReference type="EMBL" id="ML213514">
    <property type="protein sequence ID" value="TFK50186.1"/>
    <property type="molecule type" value="Genomic_DNA"/>
</dbReference>
<accession>A0A5C3N153</accession>
<name>A0A5C3N153_9AGAM</name>